<dbReference type="Pfam" id="PF13966">
    <property type="entry name" value="zf-RVT"/>
    <property type="match status" value="1"/>
</dbReference>
<dbReference type="InterPro" id="IPR026960">
    <property type="entry name" value="RVT-Znf"/>
</dbReference>
<sequence>MGYSWIKGADELGKFRPVSCCTTVYKVIASLLKKKLKLFVSDVVQRNQVGFLKDRLLCENVLLASELVTGFHKRGPLTRGCLKIDITKAFDNLHWSFVLNALRALDLPDVFLNWIKECITTPTFSVAFNGELVGCFAGKRGLRQGDPISSLLFVLAMDTLSKKLDAGAIEGKFGLHPQCDAPLITHLSFADDVLIFFDGSEASLVGILEILEEFKKVSGLGINLSKSEVFFDGGNSTLVQDVVARLHLKQGSLPVRYLGVPLTTRKLRKQDYQPLLDNLSARFTSWTVRHLSFAGRIELLKSVIYAVISFWATIFILPNQCLKKLEQMCNSFLWKGTPGDARGAKVRWDSVCSLKSSGGLGLRKLKPWNQVLGLKLIWLIFTASGSLWVSWIRRHLIGNQDFWTLDSENSGSWIWKQLCKLRPLARRFVYCQLGSGITARFWHDNWTGNGALIDLTGPLRPQIAGLDLGATVADGIIDGNWWLHRSRSRNPIICLLRDSLPPVEPIALSEVDDLYLWKIGTATPSTSFNTAATWSSAFPPPPLVNWHKSVWFSGSIPKHAFITWLISLNRLSTRDRLGEWGLDVPSSCLLCSMFDENRQHLFFDCDYSKEVWSFFSSKAHLTPPLSFEDCLRWMKDPTTDRNVNLILKLAFQASCYAIWKERNTRLHSAVSRSAQSLIADIRLTIRSKLDSLSRAQRNLQTTVSFLSTCCICAVSLQG</sequence>
<dbReference type="AlphaFoldDB" id="A0A9W3DFW1"/>
<organism evidence="2 4">
    <name type="scientific">Raphanus sativus</name>
    <name type="common">Radish</name>
    <name type="synonym">Raphanus raphanistrum var. sativus</name>
    <dbReference type="NCBI Taxonomy" id="3726"/>
    <lineage>
        <taxon>Eukaryota</taxon>
        <taxon>Viridiplantae</taxon>
        <taxon>Streptophyta</taxon>
        <taxon>Embryophyta</taxon>
        <taxon>Tracheophyta</taxon>
        <taxon>Spermatophyta</taxon>
        <taxon>Magnoliopsida</taxon>
        <taxon>eudicotyledons</taxon>
        <taxon>Gunneridae</taxon>
        <taxon>Pentapetalae</taxon>
        <taxon>rosids</taxon>
        <taxon>malvids</taxon>
        <taxon>Brassicales</taxon>
        <taxon>Brassicaceae</taxon>
        <taxon>Brassiceae</taxon>
        <taxon>Raphanus</taxon>
    </lineage>
</organism>
<evidence type="ECO:0000313" key="3">
    <source>
        <dbReference type="RefSeq" id="XP_056862775.1"/>
    </source>
</evidence>
<dbReference type="KEGG" id="rsz:108849995"/>
<evidence type="ECO:0000313" key="2">
    <source>
        <dbReference type="Proteomes" id="UP000504610"/>
    </source>
</evidence>
<dbReference type="Proteomes" id="UP000504610">
    <property type="component" value="Chromosome 4"/>
</dbReference>
<dbReference type="PROSITE" id="PS50878">
    <property type="entry name" value="RT_POL"/>
    <property type="match status" value="1"/>
</dbReference>
<dbReference type="PANTHER" id="PTHR33116">
    <property type="entry name" value="REVERSE TRANSCRIPTASE ZINC-BINDING DOMAIN-CONTAINING PROTEIN-RELATED-RELATED"/>
    <property type="match status" value="1"/>
</dbReference>
<dbReference type="GeneID" id="130510467"/>
<name>A0A9W3DFW1_RAPSA</name>
<dbReference type="InterPro" id="IPR000477">
    <property type="entry name" value="RT_dom"/>
</dbReference>
<dbReference type="Pfam" id="PF00078">
    <property type="entry name" value="RVT_1"/>
    <property type="match status" value="1"/>
</dbReference>
<dbReference type="OrthoDB" id="1108117at2759"/>
<protein>
    <submittedName>
        <fullName evidence="3">Uncharacterized protein LOC108849995</fullName>
    </submittedName>
    <submittedName>
        <fullName evidence="4">Uncharacterized protein LOC130510467</fullName>
    </submittedName>
</protein>
<accession>A0A9W3DFW1</accession>
<dbReference type="RefSeq" id="XP_056862781.1">
    <property type="nucleotide sequence ID" value="XM_057006801.1"/>
</dbReference>
<dbReference type="PANTHER" id="PTHR33116:SF76">
    <property type="entry name" value="DUF4283 DOMAIN-CONTAINING PROTEIN"/>
    <property type="match status" value="1"/>
</dbReference>
<feature type="domain" description="Reverse transcriptase" evidence="1">
    <location>
        <begin position="1"/>
        <end position="262"/>
    </location>
</feature>
<gene>
    <name evidence="4" type="primary">LOC130510467</name>
    <name evidence="3" type="synonym">LOC108849995</name>
</gene>
<evidence type="ECO:0000259" key="1">
    <source>
        <dbReference type="PROSITE" id="PS50878"/>
    </source>
</evidence>
<dbReference type="RefSeq" id="XP_056862775.1">
    <property type="nucleotide sequence ID" value="XM_057006795.1"/>
</dbReference>
<reference evidence="3 4" key="2">
    <citation type="submission" date="2025-04" db="UniProtKB">
        <authorList>
            <consortium name="RefSeq"/>
        </authorList>
    </citation>
    <scope>IDENTIFICATION</scope>
    <source>
        <tissue evidence="3 4">Leaf</tissue>
    </source>
</reference>
<dbReference type="SUPFAM" id="SSF56672">
    <property type="entry name" value="DNA/RNA polymerases"/>
    <property type="match status" value="1"/>
</dbReference>
<dbReference type="KEGG" id="rsz:130510467"/>
<evidence type="ECO:0000313" key="4">
    <source>
        <dbReference type="RefSeq" id="XP_056862781.1"/>
    </source>
</evidence>
<dbReference type="CDD" id="cd01650">
    <property type="entry name" value="RT_nLTR_like"/>
    <property type="match status" value="1"/>
</dbReference>
<proteinExistence type="predicted"/>
<reference evidence="2" key="1">
    <citation type="journal article" date="2019" name="Database">
        <title>The radish genome database (RadishGD): an integrated information resource for radish genomics.</title>
        <authorList>
            <person name="Yu H.J."/>
            <person name="Baek S."/>
            <person name="Lee Y.J."/>
            <person name="Cho A."/>
            <person name="Mun J.H."/>
        </authorList>
    </citation>
    <scope>NUCLEOTIDE SEQUENCE [LARGE SCALE GENOMIC DNA]</scope>
    <source>
        <strain evidence="2">cv. WK10039</strain>
    </source>
</reference>
<keyword evidence="2" id="KW-1185">Reference proteome</keyword>
<dbReference type="InterPro" id="IPR043502">
    <property type="entry name" value="DNA/RNA_pol_sf"/>
</dbReference>